<dbReference type="PANTHER" id="PTHR16222:SF24">
    <property type="entry name" value="ADP-RIBOSYLHYDROLASE ARH3"/>
    <property type="match status" value="1"/>
</dbReference>
<gene>
    <name evidence="4" type="ORF">E1261_17870</name>
</gene>
<evidence type="ECO:0000313" key="4">
    <source>
        <dbReference type="EMBL" id="TDC28678.1"/>
    </source>
</evidence>
<comment type="caution">
    <text evidence="4">The sequence shown here is derived from an EMBL/GenBank/DDBJ whole genome shotgun (WGS) entry which is preliminary data.</text>
</comment>
<dbReference type="Pfam" id="PF03747">
    <property type="entry name" value="ADP_ribosyl_GH"/>
    <property type="match status" value="1"/>
</dbReference>
<keyword evidence="2 4" id="KW-0378">Hydrolase</keyword>
<feature type="binding site" evidence="3">
    <location>
        <position position="63"/>
    </location>
    <ligand>
        <name>Mg(2+)</name>
        <dbReference type="ChEBI" id="CHEBI:18420"/>
        <label>1</label>
    </ligand>
</feature>
<dbReference type="OrthoDB" id="2822542at2"/>
<dbReference type="SUPFAM" id="SSF101478">
    <property type="entry name" value="ADP-ribosylglycohydrolase"/>
    <property type="match status" value="1"/>
</dbReference>
<evidence type="ECO:0000256" key="1">
    <source>
        <dbReference type="ARBA" id="ARBA00010702"/>
    </source>
</evidence>
<dbReference type="PANTHER" id="PTHR16222">
    <property type="entry name" value="ADP-RIBOSYLGLYCOHYDROLASE"/>
    <property type="match status" value="1"/>
</dbReference>
<dbReference type="GO" id="GO:0016787">
    <property type="term" value="F:hydrolase activity"/>
    <property type="evidence" value="ECO:0007669"/>
    <property type="project" value="UniProtKB-KW"/>
</dbReference>
<feature type="binding site" evidence="3">
    <location>
        <position position="61"/>
    </location>
    <ligand>
        <name>Mg(2+)</name>
        <dbReference type="ChEBI" id="CHEBI:18420"/>
        <label>1</label>
    </ligand>
</feature>
<dbReference type="GO" id="GO:0046872">
    <property type="term" value="F:metal ion binding"/>
    <property type="evidence" value="ECO:0007669"/>
    <property type="project" value="UniProtKB-KW"/>
</dbReference>
<dbReference type="AlphaFoldDB" id="A0A4R4Q174"/>
<evidence type="ECO:0000256" key="3">
    <source>
        <dbReference type="PIRSR" id="PIRSR605502-1"/>
    </source>
</evidence>
<dbReference type="InterPro" id="IPR005502">
    <property type="entry name" value="Ribosyl_crysJ1"/>
</dbReference>
<evidence type="ECO:0000313" key="5">
    <source>
        <dbReference type="Proteomes" id="UP000295075"/>
    </source>
</evidence>
<sequence>MSTRDRALGALYGLALGDALGMPTQSLSRSDIALRYGVVDRLLPGAPDQPIAPDMPAGTITDDTEQALLLARLLIEGSGQVDPHAFAEALQSWEQDMIRRGSLDLLGPSTKRALDRLADGVSAEQTGRDGTTNGAAMRVAPVGLAYGVEVTRGAAHTALVDAVVESCRVTHNTGLGIGAAAAVAAAVSAGVAGADLPTVVAVAEDAAAVGGQRGHWVAGGSIAARLRWVRGWVHDLTPNELVPALDEVVGTSVAANESVIAAFALVEVLGNDVRGALTTAASLGGDTDTIAAICGAVLGAHHGMSGLPADLLDQVRQVNRLDLDTTVDGLLALRATNLP</sequence>
<reference evidence="4 5" key="1">
    <citation type="submission" date="2019-03" db="EMBL/GenBank/DDBJ databases">
        <title>Draft genome sequences of novel Actinobacteria.</title>
        <authorList>
            <person name="Sahin N."/>
            <person name="Ay H."/>
            <person name="Saygin H."/>
        </authorList>
    </citation>
    <scope>NUCLEOTIDE SEQUENCE [LARGE SCALE GENOMIC DNA]</scope>
    <source>
        <strain evidence="4 5">JCM 30547</strain>
    </source>
</reference>
<dbReference type="RefSeq" id="WP_132408006.1">
    <property type="nucleotide sequence ID" value="NZ_SMKA01000072.1"/>
</dbReference>
<feature type="binding site" evidence="3">
    <location>
        <position position="288"/>
    </location>
    <ligand>
        <name>Mg(2+)</name>
        <dbReference type="ChEBI" id="CHEBI:18420"/>
        <label>1</label>
    </ligand>
</feature>
<feature type="binding site" evidence="3">
    <location>
        <position position="289"/>
    </location>
    <ligand>
        <name>Mg(2+)</name>
        <dbReference type="ChEBI" id="CHEBI:18420"/>
        <label>1</label>
    </ligand>
</feature>
<feature type="binding site" evidence="3">
    <location>
        <position position="62"/>
    </location>
    <ligand>
        <name>Mg(2+)</name>
        <dbReference type="ChEBI" id="CHEBI:18420"/>
        <label>1</label>
    </ligand>
</feature>
<dbReference type="InterPro" id="IPR050792">
    <property type="entry name" value="ADP-ribosylglycohydrolase"/>
</dbReference>
<protein>
    <submittedName>
        <fullName evidence="4">ADP-ribosylglycohydrolase family protein</fullName>
    </submittedName>
</protein>
<accession>A0A4R4Q174</accession>
<dbReference type="Proteomes" id="UP000295075">
    <property type="component" value="Unassembled WGS sequence"/>
</dbReference>
<keyword evidence="5" id="KW-1185">Reference proteome</keyword>
<proteinExistence type="inferred from homology"/>
<keyword evidence="3" id="KW-0479">Metal-binding</keyword>
<feature type="binding site" evidence="3">
    <location>
        <position position="286"/>
    </location>
    <ligand>
        <name>Mg(2+)</name>
        <dbReference type="ChEBI" id="CHEBI:18420"/>
        <label>1</label>
    </ligand>
</feature>
<dbReference type="EMBL" id="SMKA01000072">
    <property type="protein sequence ID" value="TDC28678.1"/>
    <property type="molecule type" value="Genomic_DNA"/>
</dbReference>
<name>A0A4R4Q174_9ACTN</name>
<comment type="cofactor">
    <cofactor evidence="3">
        <name>Mg(2+)</name>
        <dbReference type="ChEBI" id="CHEBI:18420"/>
    </cofactor>
    <text evidence="3">Binds 2 magnesium ions per subunit.</text>
</comment>
<dbReference type="InterPro" id="IPR036705">
    <property type="entry name" value="Ribosyl_crysJ1_sf"/>
</dbReference>
<keyword evidence="3" id="KW-0460">Magnesium</keyword>
<dbReference type="Gene3D" id="1.10.4080.10">
    <property type="entry name" value="ADP-ribosylation/Crystallin J1"/>
    <property type="match status" value="1"/>
</dbReference>
<evidence type="ECO:0000256" key="2">
    <source>
        <dbReference type="ARBA" id="ARBA00022801"/>
    </source>
</evidence>
<organism evidence="4 5">
    <name type="scientific">Kribbella albertanoniae</name>
    <dbReference type="NCBI Taxonomy" id="1266829"/>
    <lineage>
        <taxon>Bacteria</taxon>
        <taxon>Bacillati</taxon>
        <taxon>Actinomycetota</taxon>
        <taxon>Actinomycetes</taxon>
        <taxon>Propionibacteriales</taxon>
        <taxon>Kribbellaceae</taxon>
        <taxon>Kribbella</taxon>
    </lineage>
</organism>
<comment type="similarity">
    <text evidence="1">Belongs to the ADP-ribosylglycohydrolase family.</text>
</comment>